<dbReference type="GO" id="GO:0005634">
    <property type="term" value="C:nucleus"/>
    <property type="evidence" value="ECO:0007669"/>
    <property type="project" value="TreeGrafter"/>
</dbReference>
<dbReference type="Gene3D" id="3.50.7.10">
    <property type="entry name" value="GroEL"/>
    <property type="match status" value="1"/>
</dbReference>
<dbReference type="PANTHER" id="PTHR46787:SF1">
    <property type="entry name" value="MOLECULAR CHAPERONE MKKS"/>
    <property type="match status" value="1"/>
</dbReference>
<dbReference type="GO" id="GO:1902636">
    <property type="term" value="C:kinociliary basal body"/>
    <property type="evidence" value="ECO:0007669"/>
    <property type="project" value="TreeGrafter"/>
</dbReference>
<keyword evidence="2" id="KW-1185">Reference proteome</keyword>
<dbReference type="GO" id="GO:0060271">
    <property type="term" value="P:cilium assembly"/>
    <property type="evidence" value="ECO:0007669"/>
    <property type="project" value="InterPro"/>
</dbReference>
<evidence type="ECO:0000313" key="2">
    <source>
        <dbReference type="Proteomes" id="UP000596742"/>
    </source>
</evidence>
<proteinExistence type="predicted"/>
<reference evidence="1" key="1">
    <citation type="submission" date="2018-11" db="EMBL/GenBank/DDBJ databases">
        <authorList>
            <person name="Alioto T."/>
            <person name="Alioto T."/>
        </authorList>
    </citation>
    <scope>NUCLEOTIDE SEQUENCE</scope>
</reference>
<accession>A0A8B6CF93</accession>
<dbReference type="GO" id="GO:0051082">
    <property type="term" value="F:unfolded protein binding"/>
    <property type="evidence" value="ECO:0007669"/>
    <property type="project" value="InterPro"/>
</dbReference>
<comment type="caution">
    <text evidence="1">The sequence shown here is derived from an EMBL/GenBank/DDBJ whole genome shotgun (WGS) entry which is preliminary data.</text>
</comment>
<dbReference type="EMBL" id="UYJE01001697">
    <property type="protein sequence ID" value="VDI04394.1"/>
    <property type="molecule type" value="Genomic_DNA"/>
</dbReference>
<dbReference type="SUPFAM" id="SSF48592">
    <property type="entry name" value="GroEL equatorial domain-like"/>
    <property type="match status" value="1"/>
</dbReference>
<dbReference type="GO" id="GO:0032502">
    <property type="term" value="P:developmental process"/>
    <property type="evidence" value="ECO:0007669"/>
    <property type="project" value="TreeGrafter"/>
</dbReference>
<dbReference type="InterPro" id="IPR002423">
    <property type="entry name" value="Cpn60/GroEL/TCP-1"/>
</dbReference>
<dbReference type="Pfam" id="PF00118">
    <property type="entry name" value="Cpn60_TCP1"/>
    <property type="match status" value="1"/>
</dbReference>
<protein>
    <submittedName>
        <fullName evidence="1">McKusick-Kaufman syndrome protein</fullName>
    </submittedName>
</protein>
<dbReference type="PANTHER" id="PTHR46787">
    <property type="entry name" value="SYNDROMES PUTATIVE CHAPERONIN-RELATED"/>
    <property type="match status" value="1"/>
</dbReference>
<dbReference type="InterPro" id="IPR027413">
    <property type="entry name" value="GROEL-like_equatorial_sf"/>
</dbReference>
<gene>
    <name evidence="1" type="ORF">MGAL_10B081112</name>
</gene>
<sequence length="557" mass="62077">MDQSAAGTLQLQNLVSPDIVNALNLLLKITSSCRKGCIQMVQNSVGGHLTMTSTSSRLLQSLSVSKPVIRLIATAVQGHLQHFSDGGHFVSMLTVLLSTKSMNLNVSNSYLTELYDRFLTIIVEDITADSSKINIDISSLKQMTNFVKTISGRKPLCKLNPYDLDNFSKLLVQVFASYLPCEGRSGSWEENIYIIPVEGLPVSNSELYQGLLLQGYQLPQTAMNNVRKVNNQIPVAVVTVSMTGDTEEIMDAEYEIFNDLSEEKTVLSRIMKFCDRCAELNVGVIFCQKVIHPSVKSYLYKQNILPVERLGSQMIPFILKLIGAQSLRSFTVSLSDIGHLDSIEHQTINKKSYLFLKNRESPVATLMLTSDHEESVQELKTVCSSALHSMERLAFSSYVLPGGGCWEMKTCFNLRKKVLSEMPSLVEEFYCSKSAILSALDVVCKSLQNIAKTVVKDSEEGKTDCTYHHFWRVPKEVEEGEVICSCGIYCLENTELVDLDYVDIGNPVNKKLQEDYNSSVMKRTIVIDQLDMCVNAVNTSFLTANALLTTNLFICDS</sequence>
<evidence type="ECO:0000313" key="1">
    <source>
        <dbReference type="EMBL" id="VDI04394.1"/>
    </source>
</evidence>
<dbReference type="InterPro" id="IPR028790">
    <property type="entry name" value="MKKS"/>
</dbReference>
<name>A0A8B6CF93_MYTGA</name>
<dbReference type="OrthoDB" id="528704at2759"/>
<dbReference type="GO" id="GO:0005524">
    <property type="term" value="F:ATP binding"/>
    <property type="evidence" value="ECO:0007669"/>
    <property type="project" value="InterPro"/>
</dbReference>
<dbReference type="Proteomes" id="UP000596742">
    <property type="component" value="Unassembled WGS sequence"/>
</dbReference>
<dbReference type="GO" id="GO:0006457">
    <property type="term" value="P:protein folding"/>
    <property type="evidence" value="ECO:0007669"/>
    <property type="project" value="InterPro"/>
</dbReference>
<dbReference type="GO" id="GO:0005737">
    <property type="term" value="C:cytoplasm"/>
    <property type="evidence" value="ECO:0007669"/>
    <property type="project" value="TreeGrafter"/>
</dbReference>
<dbReference type="GO" id="GO:0051131">
    <property type="term" value="P:chaperone-mediated protein complex assembly"/>
    <property type="evidence" value="ECO:0007669"/>
    <property type="project" value="TreeGrafter"/>
</dbReference>
<dbReference type="SUPFAM" id="SSF52029">
    <property type="entry name" value="GroEL apical domain-like"/>
    <property type="match status" value="1"/>
</dbReference>
<dbReference type="InterPro" id="IPR027409">
    <property type="entry name" value="GroEL-like_apical_dom_sf"/>
</dbReference>
<dbReference type="AlphaFoldDB" id="A0A8B6CF93"/>
<organism evidence="1 2">
    <name type="scientific">Mytilus galloprovincialis</name>
    <name type="common">Mediterranean mussel</name>
    <dbReference type="NCBI Taxonomy" id="29158"/>
    <lineage>
        <taxon>Eukaryota</taxon>
        <taxon>Metazoa</taxon>
        <taxon>Spiralia</taxon>
        <taxon>Lophotrochozoa</taxon>
        <taxon>Mollusca</taxon>
        <taxon>Bivalvia</taxon>
        <taxon>Autobranchia</taxon>
        <taxon>Pteriomorphia</taxon>
        <taxon>Mytilida</taxon>
        <taxon>Mytiloidea</taxon>
        <taxon>Mytilidae</taxon>
        <taxon>Mytilinae</taxon>
        <taxon>Mytilus</taxon>
    </lineage>
</organism>